<dbReference type="PROSITE" id="PS00552">
    <property type="entry name" value="HTH_MERR_1"/>
    <property type="match status" value="1"/>
</dbReference>
<keyword evidence="2" id="KW-0238">DNA-binding</keyword>
<evidence type="ECO:0000256" key="3">
    <source>
        <dbReference type="ARBA" id="ARBA00023159"/>
    </source>
</evidence>
<gene>
    <name evidence="6" type="ORF">MUN33_09755</name>
</gene>
<keyword evidence="3" id="KW-0010">Activator</keyword>
<evidence type="ECO:0000256" key="2">
    <source>
        <dbReference type="ARBA" id="ARBA00023125"/>
    </source>
</evidence>
<evidence type="ECO:0000313" key="6">
    <source>
        <dbReference type="EMBL" id="MCJ7858991.1"/>
    </source>
</evidence>
<evidence type="ECO:0000313" key="7">
    <source>
        <dbReference type="Proteomes" id="UP001139207"/>
    </source>
</evidence>
<dbReference type="SUPFAM" id="SSF46955">
    <property type="entry name" value="Putative DNA-binding domain"/>
    <property type="match status" value="1"/>
</dbReference>
<dbReference type="EMBL" id="JALIEA010000016">
    <property type="protein sequence ID" value="MCJ7858991.1"/>
    <property type="molecule type" value="Genomic_DNA"/>
</dbReference>
<dbReference type="Pfam" id="PF07739">
    <property type="entry name" value="TipAS"/>
    <property type="match status" value="1"/>
</dbReference>
<dbReference type="PANTHER" id="PTHR30204:SF90">
    <property type="entry name" value="HTH-TYPE TRANSCRIPTIONAL ACTIVATOR MTA"/>
    <property type="match status" value="1"/>
</dbReference>
<proteinExistence type="predicted"/>
<evidence type="ECO:0000259" key="5">
    <source>
        <dbReference type="PROSITE" id="PS50937"/>
    </source>
</evidence>
<dbReference type="CDD" id="cd01106">
    <property type="entry name" value="HTH_TipAL-Mta"/>
    <property type="match status" value="1"/>
</dbReference>
<protein>
    <submittedName>
        <fullName evidence="6">MerR family transcriptional regulator</fullName>
    </submittedName>
</protein>
<evidence type="ECO:0000256" key="4">
    <source>
        <dbReference type="ARBA" id="ARBA00023163"/>
    </source>
</evidence>
<dbReference type="InterPro" id="IPR012925">
    <property type="entry name" value="TipAS_dom"/>
</dbReference>
<dbReference type="InterPro" id="IPR009061">
    <property type="entry name" value="DNA-bd_dom_put_sf"/>
</dbReference>
<keyword evidence="1" id="KW-0805">Transcription regulation</keyword>
<organism evidence="6 7">
    <name type="scientific">Corynebacterium kalidii</name>
    <dbReference type="NCBI Taxonomy" id="2931982"/>
    <lineage>
        <taxon>Bacteria</taxon>
        <taxon>Bacillati</taxon>
        <taxon>Actinomycetota</taxon>
        <taxon>Actinomycetes</taxon>
        <taxon>Mycobacteriales</taxon>
        <taxon>Corynebacteriaceae</taxon>
        <taxon>Corynebacterium</taxon>
    </lineage>
</organism>
<evidence type="ECO:0000256" key="1">
    <source>
        <dbReference type="ARBA" id="ARBA00023015"/>
    </source>
</evidence>
<reference evidence="6" key="1">
    <citation type="submission" date="2022-04" db="EMBL/GenBank/DDBJ databases">
        <title>Corynebacterium kalidii LD5P10.</title>
        <authorList>
            <person name="Sun J.Q."/>
        </authorList>
    </citation>
    <scope>NUCLEOTIDE SEQUENCE</scope>
    <source>
        <strain evidence="6">LD5P10</strain>
    </source>
</reference>
<dbReference type="SUPFAM" id="SSF89082">
    <property type="entry name" value="Antibiotic binding domain of TipA-like multidrug resistance regulators"/>
    <property type="match status" value="1"/>
</dbReference>
<dbReference type="InterPro" id="IPR036244">
    <property type="entry name" value="TipA-like_antibiotic-bd"/>
</dbReference>
<dbReference type="GO" id="GO:0003700">
    <property type="term" value="F:DNA-binding transcription factor activity"/>
    <property type="evidence" value="ECO:0007669"/>
    <property type="project" value="InterPro"/>
</dbReference>
<dbReference type="Gene3D" id="1.10.1660.10">
    <property type="match status" value="1"/>
</dbReference>
<dbReference type="PANTHER" id="PTHR30204">
    <property type="entry name" value="REDOX-CYCLING DRUG-SENSING TRANSCRIPTIONAL ACTIVATOR SOXR"/>
    <property type="match status" value="1"/>
</dbReference>
<sequence>MTDNIELTVSQAADYLGVTVRTLHHWDSKGLLVPQVRTWSDYRIYTSDDLARGQRILVYRESGVPLGEIAELLEATGQDERAHLLRQRELLLERRDGVERMLTAVEDLIAEVNSGVYTGPVPPDRVREILGPDWDPDYQREAEERWGDTDEWRDAQQVMSQMGEDDWKAVRDEGDAFARALAEAHDRGVAPGSAEGNALAERQRRSVSQWYDCPHGRQVILSSMYVGDDRFRTNWTVDGVDHTDYLVELIRANATAQGVDVENPQW</sequence>
<keyword evidence="4" id="KW-0804">Transcription</keyword>
<dbReference type="PROSITE" id="PS50937">
    <property type="entry name" value="HTH_MERR_2"/>
    <property type="match status" value="1"/>
</dbReference>
<dbReference type="InterPro" id="IPR000551">
    <property type="entry name" value="MerR-type_HTH_dom"/>
</dbReference>
<keyword evidence="7" id="KW-1185">Reference proteome</keyword>
<dbReference type="SMART" id="SM00422">
    <property type="entry name" value="HTH_MERR"/>
    <property type="match status" value="1"/>
</dbReference>
<dbReference type="InterPro" id="IPR047057">
    <property type="entry name" value="MerR_fam"/>
</dbReference>
<name>A0A9X1WPP3_9CORY</name>
<dbReference type="GO" id="GO:0003677">
    <property type="term" value="F:DNA binding"/>
    <property type="evidence" value="ECO:0007669"/>
    <property type="project" value="UniProtKB-KW"/>
</dbReference>
<dbReference type="AlphaFoldDB" id="A0A9X1WPP3"/>
<dbReference type="RefSeq" id="WP_244804726.1">
    <property type="nucleotide sequence ID" value="NZ_JALIEA010000016.1"/>
</dbReference>
<comment type="caution">
    <text evidence="6">The sequence shown here is derived from an EMBL/GenBank/DDBJ whole genome shotgun (WGS) entry which is preliminary data.</text>
</comment>
<dbReference type="Gene3D" id="1.10.490.50">
    <property type="entry name" value="Antibiotic binding domain of TipA-like multidrug resistance regulators"/>
    <property type="match status" value="1"/>
</dbReference>
<accession>A0A9X1WPP3</accession>
<feature type="domain" description="HTH merR-type" evidence="5">
    <location>
        <begin position="6"/>
        <end position="75"/>
    </location>
</feature>
<dbReference type="Proteomes" id="UP001139207">
    <property type="component" value="Unassembled WGS sequence"/>
</dbReference>
<dbReference type="Pfam" id="PF13411">
    <property type="entry name" value="MerR_1"/>
    <property type="match status" value="1"/>
</dbReference>